<reference evidence="2" key="1">
    <citation type="submission" date="2021-01" db="EMBL/GenBank/DDBJ databases">
        <authorList>
            <person name="Corre E."/>
            <person name="Pelletier E."/>
            <person name="Niang G."/>
            <person name="Scheremetjew M."/>
            <person name="Finn R."/>
            <person name="Kale V."/>
            <person name="Holt S."/>
            <person name="Cochrane G."/>
            <person name="Meng A."/>
            <person name="Brown T."/>
            <person name="Cohen L."/>
        </authorList>
    </citation>
    <scope>NUCLEOTIDE SEQUENCE</scope>
    <source>
        <strain evidence="2">CCMP1594</strain>
    </source>
</reference>
<dbReference type="AlphaFoldDB" id="A0A7S4FQ70"/>
<accession>A0A7S4FQ70</accession>
<gene>
    <name evidence="2" type="ORF">EGYM00163_LOCUS19866</name>
</gene>
<proteinExistence type="predicted"/>
<dbReference type="EMBL" id="HBJA01056097">
    <property type="protein sequence ID" value="CAE0808735.1"/>
    <property type="molecule type" value="Transcribed_RNA"/>
</dbReference>
<evidence type="ECO:0000256" key="1">
    <source>
        <dbReference type="SAM" id="MobiDB-lite"/>
    </source>
</evidence>
<name>A0A7S4FQ70_9EUGL</name>
<feature type="compositionally biased region" description="Polar residues" evidence="1">
    <location>
        <begin position="71"/>
        <end position="86"/>
    </location>
</feature>
<sequence length="127" mass="14305">MYCFLMKAIHDAPSPHTPRTALPRLPLFPIYPDCPSFHVPRMPDRVHIHRIDPFTAPPTGHPDPTHPRDLTCNTSSRSSGTQSLAKVTNLRMRHDPPHPRRCCPDPAVDFLSLNSNAPRRLSCVETT</sequence>
<evidence type="ECO:0000313" key="2">
    <source>
        <dbReference type="EMBL" id="CAE0808735.1"/>
    </source>
</evidence>
<organism evidence="2">
    <name type="scientific">Eutreptiella gymnastica</name>
    <dbReference type="NCBI Taxonomy" id="73025"/>
    <lineage>
        <taxon>Eukaryota</taxon>
        <taxon>Discoba</taxon>
        <taxon>Euglenozoa</taxon>
        <taxon>Euglenida</taxon>
        <taxon>Spirocuta</taxon>
        <taxon>Euglenophyceae</taxon>
        <taxon>Eutreptiales</taxon>
        <taxon>Eutreptiaceae</taxon>
        <taxon>Eutreptiella</taxon>
    </lineage>
</organism>
<feature type="region of interest" description="Disordered" evidence="1">
    <location>
        <begin position="51"/>
        <end position="86"/>
    </location>
</feature>
<protein>
    <submittedName>
        <fullName evidence="2">Uncharacterized protein</fullName>
    </submittedName>
</protein>